<feature type="region of interest" description="Disordered" evidence="1">
    <location>
        <begin position="27"/>
        <end position="73"/>
    </location>
</feature>
<dbReference type="WBParaSite" id="scaffold49984_cov673.g25035">
    <property type="protein sequence ID" value="scaffold49984_cov673.g25035"/>
    <property type="gene ID" value="scaffold49984_cov673.g25035"/>
</dbReference>
<dbReference type="AlphaFoldDB" id="A0A915MVD7"/>
<reference evidence="4" key="1">
    <citation type="submission" date="2022-11" db="UniProtKB">
        <authorList>
            <consortium name="WormBaseParasite"/>
        </authorList>
    </citation>
    <scope>IDENTIFICATION</scope>
</reference>
<protein>
    <submittedName>
        <fullName evidence="4">Uncharacterized protein</fullName>
    </submittedName>
</protein>
<evidence type="ECO:0000313" key="4">
    <source>
        <dbReference type="WBParaSite" id="scaffold49984_cov673.g25035"/>
    </source>
</evidence>
<accession>A0A915MVD7</accession>
<feature type="signal peptide" evidence="2">
    <location>
        <begin position="1"/>
        <end position="22"/>
    </location>
</feature>
<feature type="chain" id="PRO_5036941984" evidence="2">
    <location>
        <begin position="23"/>
        <end position="73"/>
    </location>
</feature>
<sequence length="73" mass="7751">MKLTNFVTCLLIISNSFVLLECTSKKGKEKVGSPSTHGHGHDAQEYGVQGFGGQGHDAQGNVEQGYGGQDIQD</sequence>
<dbReference type="Proteomes" id="UP000887561">
    <property type="component" value="Unplaced"/>
</dbReference>
<evidence type="ECO:0000256" key="2">
    <source>
        <dbReference type="SAM" id="SignalP"/>
    </source>
</evidence>
<evidence type="ECO:0000313" key="3">
    <source>
        <dbReference type="Proteomes" id="UP000887561"/>
    </source>
</evidence>
<keyword evidence="2" id="KW-0732">Signal</keyword>
<organism evidence="3 4">
    <name type="scientific">Meloidogyne javanica</name>
    <name type="common">Root-knot nematode worm</name>
    <dbReference type="NCBI Taxonomy" id="6303"/>
    <lineage>
        <taxon>Eukaryota</taxon>
        <taxon>Metazoa</taxon>
        <taxon>Ecdysozoa</taxon>
        <taxon>Nematoda</taxon>
        <taxon>Chromadorea</taxon>
        <taxon>Rhabditida</taxon>
        <taxon>Tylenchina</taxon>
        <taxon>Tylenchomorpha</taxon>
        <taxon>Tylenchoidea</taxon>
        <taxon>Meloidogynidae</taxon>
        <taxon>Meloidogyninae</taxon>
        <taxon>Meloidogyne</taxon>
        <taxon>Meloidogyne incognita group</taxon>
    </lineage>
</organism>
<proteinExistence type="predicted"/>
<name>A0A915MVD7_MELJA</name>
<keyword evidence="3" id="KW-1185">Reference proteome</keyword>
<evidence type="ECO:0000256" key="1">
    <source>
        <dbReference type="SAM" id="MobiDB-lite"/>
    </source>
</evidence>